<protein>
    <submittedName>
        <fullName evidence="2">Antibiotic biosynthesis monooxygenase</fullName>
    </submittedName>
</protein>
<dbReference type="Pfam" id="PF03992">
    <property type="entry name" value="ABM"/>
    <property type="match status" value="1"/>
</dbReference>
<feature type="domain" description="ABM" evidence="1">
    <location>
        <begin position="66"/>
        <end position="156"/>
    </location>
</feature>
<dbReference type="InterPro" id="IPR007138">
    <property type="entry name" value="ABM_dom"/>
</dbReference>
<dbReference type="PROSITE" id="PS51725">
    <property type="entry name" value="ABM"/>
    <property type="match status" value="1"/>
</dbReference>
<dbReference type="PANTHER" id="PTHR34474">
    <property type="entry name" value="SIGNAL TRANSDUCTION PROTEIN TRAP"/>
    <property type="match status" value="1"/>
</dbReference>
<dbReference type="Gene3D" id="3.30.70.100">
    <property type="match status" value="1"/>
</dbReference>
<dbReference type="AlphaFoldDB" id="A0A923L540"/>
<evidence type="ECO:0000313" key="2">
    <source>
        <dbReference type="EMBL" id="MBC5636642.1"/>
    </source>
</evidence>
<comment type="caution">
    <text evidence="2">The sequence shown here is derived from an EMBL/GenBank/DDBJ whole genome shotgun (WGS) entry which is preliminary data.</text>
</comment>
<keyword evidence="3" id="KW-1185">Reference proteome</keyword>
<keyword evidence="2" id="KW-0560">Oxidoreductase</keyword>
<dbReference type="RefSeq" id="WP_186869342.1">
    <property type="nucleotide sequence ID" value="NZ_JACOOL010000004.1"/>
</dbReference>
<reference evidence="2" key="1">
    <citation type="submission" date="2020-08" db="EMBL/GenBank/DDBJ databases">
        <title>Genome public.</title>
        <authorList>
            <person name="Liu C."/>
            <person name="Sun Q."/>
        </authorList>
    </citation>
    <scope>NUCLEOTIDE SEQUENCE</scope>
    <source>
        <strain evidence="2">BX22</strain>
    </source>
</reference>
<accession>A0A923L540</accession>
<dbReference type="InterPro" id="IPR050404">
    <property type="entry name" value="Heme-degrading_MO"/>
</dbReference>
<dbReference type="Proteomes" id="UP000637359">
    <property type="component" value="Unassembled WGS sequence"/>
</dbReference>
<dbReference type="EMBL" id="JACOOL010000004">
    <property type="protein sequence ID" value="MBC5636642.1"/>
    <property type="molecule type" value="Genomic_DNA"/>
</dbReference>
<name>A0A923L540_9BACI</name>
<dbReference type="SUPFAM" id="SSF54909">
    <property type="entry name" value="Dimeric alpha+beta barrel"/>
    <property type="match status" value="1"/>
</dbReference>
<evidence type="ECO:0000259" key="1">
    <source>
        <dbReference type="PROSITE" id="PS51725"/>
    </source>
</evidence>
<keyword evidence="2" id="KW-0503">Monooxygenase</keyword>
<gene>
    <name evidence="2" type="ORF">H8S33_07365</name>
</gene>
<dbReference type="GO" id="GO:0004497">
    <property type="term" value="F:monooxygenase activity"/>
    <property type="evidence" value="ECO:0007669"/>
    <property type="project" value="UniProtKB-KW"/>
</dbReference>
<evidence type="ECO:0000313" key="3">
    <source>
        <dbReference type="Proteomes" id="UP000637359"/>
    </source>
</evidence>
<sequence>MKAYLTNGTIDFLIKLAKKYPAVHFHFMNGPSNDVAYYEGTDQKIFQAGREYDVIVQSGDIAETGYVVMNNIPVIDEGRPLFEDNFKKRQKEVDSQPGFQAFRLLKPISSNTYIVFTQWDSAESYERWKNSEGFQKAHAETKPPAYFADRPFVTTYSMIERD</sequence>
<dbReference type="PANTHER" id="PTHR34474:SF2">
    <property type="entry name" value="SIGNAL TRANSDUCTION PROTEIN TRAP"/>
    <property type="match status" value="1"/>
</dbReference>
<proteinExistence type="predicted"/>
<dbReference type="InterPro" id="IPR011008">
    <property type="entry name" value="Dimeric_a/b-barrel"/>
</dbReference>
<organism evidence="2 3">
    <name type="scientific">Ornithinibacillus hominis</name>
    <dbReference type="NCBI Taxonomy" id="2763055"/>
    <lineage>
        <taxon>Bacteria</taxon>
        <taxon>Bacillati</taxon>
        <taxon>Bacillota</taxon>
        <taxon>Bacilli</taxon>
        <taxon>Bacillales</taxon>
        <taxon>Bacillaceae</taxon>
        <taxon>Ornithinibacillus</taxon>
    </lineage>
</organism>